<name>A0A379W8C6_SALET</name>
<evidence type="ECO:0000256" key="1">
    <source>
        <dbReference type="SAM" id="Phobius"/>
    </source>
</evidence>
<dbReference type="Proteomes" id="UP000255509">
    <property type="component" value="Unassembled WGS sequence"/>
</dbReference>
<organism evidence="2 3">
    <name type="scientific">Salmonella enterica I</name>
    <dbReference type="NCBI Taxonomy" id="59201"/>
    <lineage>
        <taxon>Bacteria</taxon>
        <taxon>Pseudomonadati</taxon>
        <taxon>Pseudomonadota</taxon>
        <taxon>Gammaproteobacteria</taxon>
        <taxon>Enterobacterales</taxon>
        <taxon>Enterobacteriaceae</taxon>
        <taxon>Salmonella</taxon>
    </lineage>
</organism>
<evidence type="ECO:0000313" key="3">
    <source>
        <dbReference type="Proteomes" id="UP000255509"/>
    </source>
</evidence>
<keyword evidence="1" id="KW-0812">Transmembrane</keyword>
<dbReference type="AlphaFoldDB" id="A0A379W8C6"/>
<feature type="transmembrane region" description="Helical" evidence="1">
    <location>
        <begin position="6"/>
        <end position="29"/>
    </location>
</feature>
<keyword evidence="1" id="KW-1133">Transmembrane helix</keyword>
<dbReference type="EMBL" id="UGXS01000004">
    <property type="protein sequence ID" value="SUH15089.1"/>
    <property type="molecule type" value="Genomic_DNA"/>
</dbReference>
<gene>
    <name evidence="2" type="ORF">NCTC8258_02795</name>
</gene>
<evidence type="ECO:0000313" key="2">
    <source>
        <dbReference type="EMBL" id="SUH15089.1"/>
    </source>
</evidence>
<protein>
    <submittedName>
        <fullName evidence="2">Uncharacterized protein</fullName>
    </submittedName>
</protein>
<feature type="transmembrane region" description="Helical" evidence="1">
    <location>
        <begin position="41"/>
        <end position="59"/>
    </location>
</feature>
<sequence>MWAFAIFNFTLGKVTFTFNGSVFMVYDVFPFGLTIFKRQRLRYFVFFIKVSFSFSVTLFCAL</sequence>
<accession>A0A379W8C6</accession>
<proteinExistence type="predicted"/>
<reference evidence="2 3" key="1">
    <citation type="submission" date="2018-06" db="EMBL/GenBank/DDBJ databases">
        <authorList>
            <consortium name="Pathogen Informatics"/>
            <person name="Doyle S."/>
        </authorList>
    </citation>
    <scope>NUCLEOTIDE SEQUENCE [LARGE SCALE GENOMIC DNA]</scope>
    <source>
        <strain evidence="2 3">NCTC8258</strain>
    </source>
</reference>
<keyword evidence="1" id="KW-0472">Membrane</keyword>